<protein>
    <submittedName>
        <fullName evidence="1">Uncharacterized protein</fullName>
    </submittedName>
</protein>
<evidence type="ECO:0000313" key="1">
    <source>
        <dbReference type="EMBL" id="KXA37462.1"/>
    </source>
</evidence>
<dbReference type="Proteomes" id="UP000070063">
    <property type="component" value="Unassembled WGS sequence"/>
</dbReference>
<accession>A0ABD4EEC3</accession>
<gene>
    <name evidence="1" type="ORF">HMPREF3225_01635</name>
</gene>
<organism evidence="1 2">
    <name type="scientific">Staphylococcus lugdunensis</name>
    <dbReference type="NCBI Taxonomy" id="28035"/>
    <lineage>
        <taxon>Bacteria</taxon>
        <taxon>Bacillati</taxon>
        <taxon>Bacillota</taxon>
        <taxon>Bacilli</taxon>
        <taxon>Bacillales</taxon>
        <taxon>Staphylococcaceae</taxon>
        <taxon>Staphylococcus</taxon>
    </lineage>
</organism>
<sequence length="41" mass="4733">MNKVPGCVTKSYFADMNFLNYSSIIRSKFIFELLAKIDILT</sequence>
<reference evidence="1 2" key="1">
    <citation type="submission" date="2016-01" db="EMBL/GenBank/DDBJ databases">
        <authorList>
            <person name="Mitreva M."/>
            <person name="Pepin K.H."/>
            <person name="Mihindukulasuriya K.A."/>
            <person name="Fulton R."/>
            <person name="Fronick C."/>
            <person name="O'Laughlin M."/>
            <person name="Miner T."/>
            <person name="Herter B."/>
            <person name="Rosa B.A."/>
            <person name="Cordes M."/>
            <person name="Tomlinson C."/>
            <person name="Wollam A."/>
            <person name="Palsikar V.B."/>
            <person name="Mardis E.R."/>
            <person name="Wilson R.K."/>
        </authorList>
    </citation>
    <scope>NUCLEOTIDE SEQUENCE [LARGE SCALE GENOMIC DNA]</scope>
    <source>
        <strain evidence="1 2">MJR7738</strain>
    </source>
</reference>
<dbReference type="EMBL" id="LRQI01000074">
    <property type="protein sequence ID" value="KXA37462.1"/>
    <property type="molecule type" value="Genomic_DNA"/>
</dbReference>
<comment type="caution">
    <text evidence="1">The sequence shown here is derived from an EMBL/GenBank/DDBJ whole genome shotgun (WGS) entry which is preliminary data.</text>
</comment>
<evidence type="ECO:0000313" key="2">
    <source>
        <dbReference type="Proteomes" id="UP000070063"/>
    </source>
</evidence>
<proteinExistence type="predicted"/>
<dbReference type="AlphaFoldDB" id="A0ABD4EEC3"/>
<name>A0ABD4EEC3_STALU</name>